<organism evidence="2 3">
    <name type="scientific">Sphingobacterium siyangense</name>
    <dbReference type="NCBI Taxonomy" id="459529"/>
    <lineage>
        <taxon>Bacteria</taxon>
        <taxon>Pseudomonadati</taxon>
        <taxon>Bacteroidota</taxon>
        <taxon>Sphingobacteriia</taxon>
        <taxon>Sphingobacteriales</taxon>
        <taxon>Sphingobacteriaceae</taxon>
        <taxon>Sphingobacterium</taxon>
    </lineage>
</organism>
<gene>
    <name evidence="2" type="ORF">BCY89_27665</name>
</gene>
<dbReference type="EMBL" id="MCAQ01000011">
    <property type="protein sequence ID" value="RKF37659.1"/>
    <property type="molecule type" value="Genomic_DNA"/>
</dbReference>
<evidence type="ECO:0000256" key="1">
    <source>
        <dbReference type="SAM" id="Phobius"/>
    </source>
</evidence>
<protein>
    <submittedName>
        <fullName evidence="2">Uncharacterized protein</fullName>
    </submittedName>
</protein>
<keyword evidence="1" id="KW-0812">Transmembrane</keyword>
<reference evidence="2 3" key="1">
    <citation type="submission" date="2016-07" db="EMBL/GenBank/DDBJ databases">
        <title>Genome analysis of Sphingobacterium siyangense T12B17.</title>
        <authorList>
            <person name="Xu D."/>
            <person name="Su Y."/>
            <person name="Zheng S."/>
        </authorList>
    </citation>
    <scope>NUCLEOTIDE SEQUENCE [LARGE SCALE GENOMIC DNA]</scope>
    <source>
        <strain evidence="2 3">T12B17</strain>
    </source>
</reference>
<dbReference type="RefSeq" id="WP_120333954.1">
    <property type="nucleotide sequence ID" value="NZ_MCAQ01000011.1"/>
</dbReference>
<keyword evidence="1" id="KW-0472">Membrane</keyword>
<evidence type="ECO:0000313" key="3">
    <source>
        <dbReference type="Proteomes" id="UP000286402"/>
    </source>
</evidence>
<dbReference type="AlphaFoldDB" id="A0A420FXK2"/>
<evidence type="ECO:0000313" key="2">
    <source>
        <dbReference type="EMBL" id="RKF37659.1"/>
    </source>
</evidence>
<sequence length="230" mass="27087">MKPFKVNNQCKDILIAILLILAFAAMVTVNTSRMVDSSFCNVLSNEQWLLVFLFSVIVINVFGLKRIIKSHDAKINEPVEVFRYDYILDIIYKQVHITKDKIKTEGLENDIQKFISYYHCQDTSFIETNFAILEDTHLRVYKDIMKILAHEMNVAFQFINRSSFDLKSQQSLSMILPNNVHPELLNSIMVFNEKFTVFKKSEFFVYLDRCYKIDMQNDVKQVMKYLFLTS</sequence>
<accession>A0A420FXK2</accession>
<keyword evidence="3" id="KW-1185">Reference proteome</keyword>
<feature type="transmembrane region" description="Helical" evidence="1">
    <location>
        <begin position="47"/>
        <end position="64"/>
    </location>
</feature>
<comment type="caution">
    <text evidence="2">The sequence shown here is derived from an EMBL/GenBank/DDBJ whole genome shotgun (WGS) entry which is preliminary data.</text>
</comment>
<name>A0A420FXK2_9SPHI</name>
<proteinExistence type="predicted"/>
<dbReference type="Proteomes" id="UP000286402">
    <property type="component" value="Unassembled WGS sequence"/>
</dbReference>
<keyword evidence="1" id="KW-1133">Transmembrane helix</keyword>